<dbReference type="SUPFAM" id="SSF46785">
    <property type="entry name" value="Winged helix' DNA-binding domain"/>
    <property type="match status" value="1"/>
</dbReference>
<feature type="domain" description="HSF-type DNA-binding" evidence="14">
    <location>
        <begin position="65"/>
        <end position="89"/>
    </location>
</feature>
<proteinExistence type="inferred from homology"/>
<keyword evidence="3" id="KW-0597">Phosphoprotein</keyword>
<evidence type="ECO:0000256" key="11">
    <source>
        <dbReference type="RuleBase" id="RU004020"/>
    </source>
</evidence>
<comment type="similarity">
    <text evidence="2 11">Belongs to the HSF family.</text>
</comment>
<dbReference type="GO" id="GO:0005634">
    <property type="term" value="C:nucleus"/>
    <property type="evidence" value="ECO:0007669"/>
    <property type="project" value="UniProtKB-SubCell"/>
</dbReference>
<evidence type="ECO:0000256" key="9">
    <source>
        <dbReference type="ARBA" id="ARBA00055747"/>
    </source>
</evidence>
<keyword evidence="5 15" id="KW-0346">Stress response</keyword>
<evidence type="ECO:0000256" key="8">
    <source>
        <dbReference type="ARBA" id="ARBA00023242"/>
    </source>
</evidence>
<keyword evidence="8" id="KW-0539">Nucleus</keyword>
<accession>A0A2R6QPE7</accession>
<dbReference type="OrthoDB" id="60033at2759"/>
<reference evidence="15 16" key="1">
    <citation type="submission" date="2017-07" db="EMBL/GenBank/DDBJ databases">
        <title>An improved, manually edited Actinidia chinensis var. chinensis (kiwifruit) genome highlights the challenges associated with draft genomes and gene prediction in plants.</title>
        <authorList>
            <person name="Pilkington S."/>
            <person name="Crowhurst R."/>
            <person name="Hilario E."/>
            <person name="Nardozza S."/>
            <person name="Fraser L."/>
            <person name="Peng Y."/>
            <person name="Gunaseelan K."/>
            <person name="Simpson R."/>
            <person name="Tahir J."/>
            <person name="Deroles S."/>
            <person name="Templeton K."/>
            <person name="Luo Z."/>
            <person name="Davy M."/>
            <person name="Cheng C."/>
            <person name="Mcneilage M."/>
            <person name="Scaglione D."/>
            <person name="Liu Y."/>
            <person name="Zhang Q."/>
            <person name="Datson P."/>
            <person name="De Silva N."/>
            <person name="Gardiner S."/>
            <person name="Bassett H."/>
            <person name="Chagne D."/>
            <person name="Mccallum J."/>
            <person name="Dzierzon H."/>
            <person name="Deng C."/>
            <person name="Wang Y.-Y."/>
            <person name="Barron N."/>
            <person name="Manako K."/>
            <person name="Bowen J."/>
            <person name="Foster T."/>
            <person name="Erridge Z."/>
            <person name="Tiffin H."/>
            <person name="Waite C."/>
            <person name="Davies K."/>
            <person name="Grierson E."/>
            <person name="Laing W."/>
            <person name="Kirk R."/>
            <person name="Chen X."/>
            <person name="Wood M."/>
            <person name="Montefiori M."/>
            <person name="Brummell D."/>
            <person name="Schwinn K."/>
            <person name="Catanach A."/>
            <person name="Fullerton C."/>
            <person name="Li D."/>
            <person name="Meiyalaghan S."/>
            <person name="Nieuwenhuizen N."/>
            <person name="Read N."/>
            <person name="Prakash R."/>
            <person name="Hunter D."/>
            <person name="Zhang H."/>
            <person name="Mckenzie M."/>
            <person name="Knabel M."/>
            <person name="Harris A."/>
            <person name="Allan A."/>
            <person name="Chen A."/>
            <person name="Janssen B."/>
            <person name="Plunkett B."/>
            <person name="Dwamena C."/>
            <person name="Voogd C."/>
            <person name="Leif D."/>
            <person name="Lafferty D."/>
            <person name="Souleyre E."/>
            <person name="Varkonyi-Gasic E."/>
            <person name="Gambi F."/>
            <person name="Hanley J."/>
            <person name="Yao J.-L."/>
            <person name="Cheung J."/>
            <person name="David K."/>
            <person name="Warren B."/>
            <person name="Marsh K."/>
            <person name="Snowden K."/>
            <person name="Lin-Wang K."/>
            <person name="Brian L."/>
            <person name="Martinez-Sanchez M."/>
            <person name="Wang M."/>
            <person name="Ileperuma N."/>
            <person name="Macnee N."/>
            <person name="Campin R."/>
            <person name="Mcatee P."/>
            <person name="Drummond R."/>
            <person name="Espley R."/>
            <person name="Ireland H."/>
            <person name="Wu R."/>
            <person name="Atkinson R."/>
            <person name="Karunairetnam S."/>
            <person name="Bulley S."/>
            <person name="Chunkath S."/>
            <person name="Hanley Z."/>
            <person name="Storey R."/>
            <person name="Thrimawithana A."/>
            <person name="Thomson S."/>
            <person name="David C."/>
            <person name="Testolin R."/>
        </authorList>
    </citation>
    <scope>NUCLEOTIDE SEQUENCE [LARGE SCALE GENOMIC DNA]</scope>
    <source>
        <strain evidence="16">cv. Red5</strain>
        <tissue evidence="15">Young leaf</tissue>
    </source>
</reference>
<protein>
    <recommendedName>
        <fullName evidence="10">Heat stress transcription factor</fullName>
    </recommendedName>
</protein>
<dbReference type="InterPro" id="IPR036390">
    <property type="entry name" value="WH_DNA-bd_sf"/>
</dbReference>
<dbReference type="GO" id="GO:0003700">
    <property type="term" value="F:DNA-binding transcription factor activity"/>
    <property type="evidence" value="ECO:0007669"/>
    <property type="project" value="InterPro"/>
</dbReference>
<keyword evidence="16" id="KW-1185">Reference proteome</keyword>
<dbReference type="PANTHER" id="PTHR10015">
    <property type="entry name" value="HEAT SHOCK TRANSCRIPTION FACTOR"/>
    <property type="match status" value="1"/>
</dbReference>
<feature type="compositionally biased region" description="Pro residues" evidence="13">
    <location>
        <begin position="11"/>
        <end position="21"/>
    </location>
</feature>
<dbReference type="STRING" id="1590841.A0A2R6QPE7"/>
<evidence type="ECO:0000256" key="7">
    <source>
        <dbReference type="ARBA" id="ARBA00023163"/>
    </source>
</evidence>
<evidence type="ECO:0000256" key="1">
    <source>
        <dbReference type="ARBA" id="ARBA00004123"/>
    </source>
</evidence>
<name>A0A2R6QPE7_ACTCC</name>
<comment type="subcellular location">
    <subcellularLocation>
        <location evidence="1">Nucleus</location>
    </subcellularLocation>
</comment>
<feature type="region of interest" description="Disordered" evidence="13">
    <location>
        <begin position="219"/>
        <end position="246"/>
    </location>
</feature>
<evidence type="ECO:0000313" key="15">
    <source>
        <dbReference type="EMBL" id="PSS11796.1"/>
    </source>
</evidence>
<dbReference type="Pfam" id="PF00447">
    <property type="entry name" value="HSF_DNA-bind"/>
    <property type="match status" value="1"/>
</dbReference>
<comment type="function">
    <text evidence="9">DNA-binding protein that specifically binds heat shock promoter elements (HSE) and activates transcription.</text>
</comment>
<evidence type="ECO:0000256" key="3">
    <source>
        <dbReference type="ARBA" id="ARBA00022553"/>
    </source>
</evidence>
<organism evidence="15 16">
    <name type="scientific">Actinidia chinensis var. chinensis</name>
    <name type="common">Chinese soft-hair kiwi</name>
    <dbReference type="NCBI Taxonomy" id="1590841"/>
    <lineage>
        <taxon>Eukaryota</taxon>
        <taxon>Viridiplantae</taxon>
        <taxon>Streptophyta</taxon>
        <taxon>Embryophyta</taxon>
        <taxon>Tracheophyta</taxon>
        <taxon>Spermatophyta</taxon>
        <taxon>Magnoliopsida</taxon>
        <taxon>eudicotyledons</taxon>
        <taxon>Gunneridae</taxon>
        <taxon>Pentapetalae</taxon>
        <taxon>asterids</taxon>
        <taxon>Ericales</taxon>
        <taxon>Actinidiaceae</taxon>
        <taxon>Actinidia</taxon>
    </lineage>
</organism>
<dbReference type="InterPro" id="IPR000232">
    <property type="entry name" value="HSF_DNA-bd"/>
</dbReference>
<dbReference type="GO" id="GO:0000978">
    <property type="term" value="F:RNA polymerase II cis-regulatory region sequence-specific DNA binding"/>
    <property type="evidence" value="ECO:0007669"/>
    <property type="project" value="TreeGrafter"/>
</dbReference>
<evidence type="ECO:0000256" key="10">
    <source>
        <dbReference type="ARBA" id="ARBA00081483"/>
    </source>
</evidence>
<dbReference type="GO" id="GO:0006357">
    <property type="term" value="P:regulation of transcription by RNA polymerase II"/>
    <property type="evidence" value="ECO:0007669"/>
    <property type="project" value="TreeGrafter"/>
</dbReference>
<evidence type="ECO:0000259" key="14">
    <source>
        <dbReference type="PROSITE" id="PS00434"/>
    </source>
</evidence>
<evidence type="ECO:0000256" key="4">
    <source>
        <dbReference type="ARBA" id="ARBA00023015"/>
    </source>
</evidence>
<dbReference type="SMART" id="SM00415">
    <property type="entry name" value="HSF"/>
    <property type="match status" value="1"/>
</dbReference>
<evidence type="ECO:0000256" key="12">
    <source>
        <dbReference type="SAM" id="Coils"/>
    </source>
</evidence>
<dbReference type="Gramene" id="PSS11796">
    <property type="protein sequence ID" value="PSS11796"/>
    <property type="gene ID" value="CEY00_Acc16075"/>
</dbReference>
<reference evidence="16" key="2">
    <citation type="journal article" date="2018" name="BMC Genomics">
        <title>A manually annotated Actinidia chinensis var. chinensis (kiwifruit) genome highlights the challenges associated with draft genomes and gene prediction in plants.</title>
        <authorList>
            <person name="Pilkington S.M."/>
            <person name="Crowhurst R."/>
            <person name="Hilario E."/>
            <person name="Nardozza S."/>
            <person name="Fraser L."/>
            <person name="Peng Y."/>
            <person name="Gunaseelan K."/>
            <person name="Simpson R."/>
            <person name="Tahir J."/>
            <person name="Deroles S.C."/>
            <person name="Templeton K."/>
            <person name="Luo Z."/>
            <person name="Davy M."/>
            <person name="Cheng C."/>
            <person name="McNeilage M."/>
            <person name="Scaglione D."/>
            <person name="Liu Y."/>
            <person name="Zhang Q."/>
            <person name="Datson P."/>
            <person name="De Silva N."/>
            <person name="Gardiner S.E."/>
            <person name="Bassett H."/>
            <person name="Chagne D."/>
            <person name="McCallum J."/>
            <person name="Dzierzon H."/>
            <person name="Deng C."/>
            <person name="Wang Y.Y."/>
            <person name="Barron L."/>
            <person name="Manako K."/>
            <person name="Bowen J."/>
            <person name="Foster T.M."/>
            <person name="Erridge Z.A."/>
            <person name="Tiffin H."/>
            <person name="Waite C.N."/>
            <person name="Davies K.M."/>
            <person name="Grierson E.P."/>
            <person name="Laing W.A."/>
            <person name="Kirk R."/>
            <person name="Chen X."/>
            <person name="Wood M."/>
            <person name="Montefiori M."/>
            <person name="Brummell D.A."/>
            <person name="Schwinn K.E."/>
            <person name="Catanach A."/>
            <person name="Fullerton C."/>
            <person name="Li D."/>
            <person name="Meiyalaghan S."/>
            <person name="Nieuwenhuizen N."/>
            <person name="Read N."/>
            <person name="Prakash R."/>
            <person name="Hunter D."/>
            <person name="Zhang H."/>
            <person name="McKenzie M."/>
            <person name="Knabel M."/>
            <person name="Harris A."/>
            <person name="Allan A.C."/>
            <person name="Gleave A."/>
            <person name="Chen A."/>
            <person name="Janssen B.J."/>
            <person name="Plunkett B."/>
            <person name="Ampomah-Dwamena C."/>
            <person name="Voogd C."/>
            <person name="Leif D."/>
            <person name="Lafferty D."/>
            <person name="Souleyre E.J.F."/>
            <person name="Varkonyi-Gasic E."/>
            <person name="Gambi F."/>
            <person name="Hanley J."/>
            <person name="Yao J.L."/>
            <person name="Cheung J."/>
            <person name="David K.M."/>
            <person name="Warren B."/>
            <person name="Marsh K."/>
            <person name="Snowden K.C."/>
            <person name="Lin-Wang K."/>
            <person name="Brian L."/>
            <person name="Martinez-Sanchez M."/>
            <person name="Wang M."/>
            <person name="Ileperuma N."/>
            <person name="Macnee N."/>
            <person name="Campin R."/>
            <person name="McAtee P."/>
            <person name="Drummond R.S.M."/>
            <person name="Espley R.V."/>
            <person name="Ireland H.S."/>
            <person name="Wu R."/>
            <person name="Atkinson R.G."/>
            <person name="Karunairetnam S."/>
            <person name="Bulley S."/>
            <person name="Chunkath S."/>
            <person name="Hanley Z."/>
            <person name="Storey R."/>
            <person name="Thrimawithana A.H."/>
            <person name="Thomson S."/>
            <person name="David C."/>
            <person name="Testolin R."/>
            <person name="Huang H."/>
            <person name="Hellens R.P."/>
            <person name="Schaffer R.J."/>
        </authorList>
    </citation>
    <scope>NUCLEOTIDE SEQUENCE [LARGE SCALE GENOMIC DNA]</scope>
    <source>
        <strain evidence="16">cv. Red5</strain>
    </source>
</reference>
<evidence type="ECO:0000256" key="6">
    <source>
        <dbReference type="ARBA" id="ARBA00023125"/>
    </source>
</evidence>
<feature type="region of interest" description="Disordered" evidence="13">
    <location>
        <begin position="115"/>
        <end position="135"/>
    </location>
</feature>
<dbReference type="EMBL" id="NKQK01000014">
    <property type="protein sequence ID" value="PSS11796.1"/>
    <property type="molecule type" value="Genomic_DNA"/>
</dbReference>
<gene>
    <name evidence="15" type="ORF">CEY00_Acc16075</name>
</gene>
<dbReference type="PANTHER" id="PTHR10015:SF436">
    <property type="entry name" value="HEAT STRESS TRANSCRIPTION FACTOR A-1D"/>
    <property type="match status" value="1"/>
</dbReference>
<evidence type="ECO:0000256" key="13">
    <source>
        <dbReference type="SAM" id="MobiDB-lite"/>
    </source>
</evidence>
<comment type="caution">
    <text evidence="15">The sequence shown here is derived from an EMBL/GenBank/DDBJ whole genome shotgun (WGS) entry which is preliminary data.</text>
</comment>
<dbReference type="Gene3D" id="1.10.10.10">
    <property type="entry name" value="Winged helix-like DNA-binding domain superfamily/Winged helix DNA-binding domain"/>
    <property type="match status" value="1"/>
</dbReference>
<keyword evidence="4" id="KW-0805">Transcription regulation</keyword>
<evidence type="ECO:0000256" key="5">
    <source>
        <dbReference type="ARBA" id="ARBA00023016"/>
    </source>
</evidence>
<keyword evidence="12" id="KW-0175">Coiled coil</keyword>
<dbReference type="InParanoid" id="A0A2R6QPE7"/>
<evidence type="ECO:0000256" key="2">
    <source>
        <dbReference type="ARBA" id="ARBA00006403"/>
    </source>
</evidence>
<sequence length="499" mass="54978">MDTVNGGATPAPAPAPMPNANAPPPFLVKTYDMVDDPSTDKVVSWSPTNNSFIVWDPPEFARDLLPKYFKHNNFSSFVRQLNTYGFRKVDPDRWEFANEGFLRGQKHLLRSISRRKPAHGHSNQPPQQPHVQSSSVGACVEVGKFGLEEEVERLKRDKNVLMQELVRLRQQQQTTDNQLQAMVQRLQGMEQRQQQMMSFLAKAVHSPGFLAQFVNQQNESNKRITEGNKKRRLKQEGVSDDHSVGHAGGQIVKYQPMMNEAAKAMLRDASTWLENNSNNYDSFLISNVSSPNTLDCGSSSTCTSGVTLQEVSPSLGHSYLPATAGISGQGPSAAPSEIHSSPLAANSEMVAAIPFSSVNPLVGAQETPPVTLSQTNLVMPELSPLQGMVTESNVETESGTFGASGKMPFETDDFSSELEWDSSLLEDEIENLPEIGDPFWEQFLSSPQPVETEEMDSTSLEVPIEGSEAKALENGWNKCQHLKQLTEQMGLLSSNSKQV</sequence>
<keyword evidence="6" id="KW-0238">DNA-binding</keyword>
<keyword evidence="7" id="KW-0804">Transcription</keyword>
<dbReference type="PRINTS" id="PR00056">
    <property type="entry name" value="HSFDOMAIN"/>
</dbReference>
<feature type="compositionally biased region" description="Low complexity" evidence="13">
    <location>
        <begin position="121"/>
        <end position="135"/>
    </location>
</feature>
<dbReference type="InterPro" id="IPR036388">
    <property type="entry name" value="WH-like_DNA-bd_sf"/>
</dbReference>
<feature type="region of interest" description="Disordered" evidence="13">
    <location>
        <begin position="1"/>
        <end position="21"/>
    </location>
</feature>
<feature type="compositionally biased region" description="Basic and acidic residues" evidence="13">
    <location>
        <begin position="220"/>
        <end position="244"/>
    </location>
</feature>
<dbReference type="FunFam" id="1.10.10.10:FF:000057">
    <property type="entry name" value="Heat shock transcription factor 1"/>
    <property type="match status" value="1"/>
</dbReference>
<feature type="coiled-coil region" evidence="12">
    <location>
        <begin position="144"/>
        <end position="171"/>
    </location>
</feature>
<dbReference type="AlphaFoldDB" id="A0A2R6QPE7"/>
<dbReference type="GO" id="GO:0034605">
    <property type="term" value="P:cellular response to heat"/>
    <property type="evidence" value="ECO:0007669"/>
    <property type="project" value="TreeGrafter"/>
</dbReference>
<dbReference type="OMA" id="IGEMEHT"/>
<dbReference type="PROSITE" id="PS00434">
    <property type="entry name" value="HSF_DOMAIN"/>
    <property type="match status" value="1"/>
</dbReference>
<evidence type="ECO:0000313" key="16">
    <source>
        <dbReference type="Proteomes" id="UP000241394"/>
    </source>
</evidence>
<dbReference type="Proteomes" id="UP000241394">
    <property type="component" value="Chromosome LG14"/>
</dbReference>